<gene>
    <name evidence="8" type="ORF">CFC21_085689</name>
</gene>
<evidence type="ECO:0000256" key="5">
    <source>
        <dbReference type="PROSITE-ProRule" id="PRU00103"/>
    </source>
</evidence>
<dbReference type="EMBL" id="CM022227">
    <property type="protein sequence ID" value="KAF7081784.1"/>
    <property type="molecule type" value="Genomic_DNA"/>
</dbReference>
<dbReference type="GO" id="GO:0005856">
    <property type="term" value="C:cytoskeleton"/>
    <property type="evidence" value="ECO:0007669"/>
    <property type="project" value="UniProtKB-SubCell"/>
</dbReference>
<evidence type="ECO:0000256" key="4">
    <source>
        <dbReference type="ARBA" id="ARBA00023212"/>
    </source>
</evidence>
<dbReference type="OrthoDB" id="46159at2759"/>
<name>A0A9R1IDT5_WHEAT</name>
<sequence length="405" mass="44431">GGGARQGHQGAPGRGGAPARGARRGGAPRPLPGRGHLAGGHLRGSDAGRQLPRRAGGLQALSAAAVLAGDHFKIHLNALVPAAVERLGDGKQPVREAARQLLVTLMEVSSPTIILERAGNYAWTHKSWRVREEFVLTVATAVGLFASTELLMQRVLLSPVLQLMNDSNQSVREAAISCIEEMYKNMGSQFHEELQRHNLPTYMLKEINSRLNRIEPKVPASDGTATQHKVAASRSVSVNPKRGSPRTKSTPRESTLFGGNLIGEVQDSLAKEAEKDKQIASEEEEEEEYVLLELDDVHYSCIQPNAPYILSGLDTLTPTLVVGDSLKMIGEYEETVGPCYLFSESDAPPKPVHEEPAPPKENKDKQGRNIKEVKHVTSVHKMLKFRSTGEGRQEHRAYRYRDKEF</sequence>
<feature type="compositionally biased region" description="Low complexity" evidence="6">
    <location>
        <begin position="19"/>
        <end position="35"/>
    </location>
</feature>
<keyword evidence="3" id="KW-0677">Repeat</keyword>
<feature type="region of interest" description="Disordered" evidence="6">
    <location>
        <begin position="386"/>
        <end position="405"/>
    </location>
</feature>
<reference evidence="8" key="1">
    <citation type="journal article" date="2017" name="Gigascience">
        <title>The first near-complete assembly of the hexaploid bread wheat genome, Triticum aestivum.</title>
        <authorList>
            <person name="Zimin A.V."/>
            <person name="Puiu D."/>
            <person name="Hall R."/>
            <person name="Kingan S."/>
            <person name="Clavijo B.J."/>
            <person name="Salzberg S.L."/>
        </authorList>
    </citation>
    <scope>NUCLEOTIDE SEQUENCE</scope>
    <source>
        <tissue evidence="8">Leaf</tissue>
    </source>
</reference>
<dbReference type="SMART" id="SM01349">
    <property type="entry name" value="TOG"/>
    <property type="match status" value="1"/>
</dbReference>
<dbReference type="Pfam" id="PF21041">
    <property type="entry name" value="XMAP215_CLASP_TOG"/>
    <property type="match status" value="1"/>
</dbReference>
<keyword evidence="2" id="KW-0963">Cytoplasm</keyword>
<comment type="caution">
    <text evidence="8">The sequence shown here is derived from an EMBL/GenBank/DDBJ whole genome shotgun (WGS) entry which is preliminary data.</text>
</comment>
<keyword evidence="4" id="KW-0206">Cytoskeleton</keyword>
<feature type="domain" description="TOG" evidence="7">
    <location>
        <begin position="6"/>
        <end position="220"/>
    </location>
</feature>
<evidence type="ECO:0000256" key="1">
    <source>
        <dbReference type="ARBA" id="ARBA00004245"/>
    </source>
</evidence>
<dbReference type="InterPro" id="IPR011989">
    <property type="entry name" value="ARM-like"/>
</dbReference>
<accession>A0A9R1IDT5</accession>
<evidence type="ECO:0000256" key="3">
    <source>
        <dbReference type="ARBA" id="ARBA00022737"/>
    </source>
</evidence>
<feature type="non-terminal residue" evidence="8">
    <location>
        <position position="1"/>
    </location>
</feature>
<dbReference type="PANTHER" id="PTHR21860">
    <property type="entry name" value="TRANSCRIPTION INITIATION FACTOR IIIC TFIIIC , POLYPEPTIDE 6-RELATED"/>
    <property type="match status" value="1"/>
</dbReference>
<dbReference type="Pfam" id="PF10419">
    <property type="entry name" value="TFIIIC_sub6"/>
    <property type="match status" value="1"/>
</dbReference>
<dbReference type="PANTHER" id="PTHR21860:SF2">
    <property type="entry name" value="GENERAL TRANSCRIPTION FACTOR 3C POLYPEPTIDE 6"/>
    <property type="match status" value="1"/>
</dbReference>
<feature type="compositionally biased region" description="Gly residues" evidence="6">
    <location>
        <begin position="1"/>
        <end position="18"/>
    </location>
</feature>
<reference evidence="8" key="2">
    <citation type="submission" date="2020-03" db="EMBL/GenBank/DDBJ databases">
        <title>The second near-complete assembly of the hexaploid bread wheat (Triticum aestivum) genome.</title>
        <authorList>
            <person name="Zimin A.V."/>
            <person name="Puiu D."/>
            <person name="Shumante A."/>
            <person name="Alonge M."/>
            <person name="Salzberg S.L."/>
        </authorList>
    </citation>
    <scope>NUCLEOTIDE SEQUENCE</scope>
    <source>
        <tissue evidence="8">Leaf</tissue>
    </source>
</reference>
<dbReference type="SUPFAM" id="SSF48371">
    <property type="entry name" value="ARM repeat"/>
    <property type="match status" value="1"/>
</dbReference>
<protein>
    <recommendedName>
        <fullName evidence="7">TOG domain-containing protein</fullName>
    </recommendedName>
</protein>
<feature type="repeat" description="HEAT" evidence="5">
    <location>
        <begin position="156"/>
        <end position="194"/>
    </location>
</feature>
<dbReference type="InterPro" id="IPR034085">
    <property type="entry name" value="TOG"/>
</dbReference>
<dbReference type="GO" id="GO:0006383">
    <property type="term" value="P:transcription by RNA polymerase III"/>
    <property type="evidence" value="ECO:0007669"/>
    <property type="project" value="InterPro"/>
</dbReference>
<dbReference type="InterPro" id="IPR048491">
    <property type="entry name" value="XMAP215_CLASP_TOG"/>
</dbReference>
<dbReference type="PROSITE" id="PS50077">
    <property type="entry name" value="HEAT_REPEAT"/>
    <property type="match status" value="2"/>
</dbReference>
<feature type="compositionally biased region" description="Basic and acidic residues" evidence="6">
    <location>
        <begin position="387"/>
        <end position="405"/>
    </location>
</feature>
<dbReference type="Proteomes" id="UP000815260">
    <property type="component" value="Chromosome 6B"/>
</dbReference>
<evidence type="ECO:0000256" key="6">
    <source>
        <dbReference type="SAM" id="MobiDB-lite"/>
    </source>
</evidence>
<dbReference type="InterPro" id="IPR021133">
    <property type="entry name" value="HEAT_type_2"/>
</dbReference>
<dbReference type="InterPro" id="IPR019481">
    <property type="entry name" value="TFIIIC_triple_barrel"/>
</dbReference>
<feature type="region of interest" description="Disordered" evidence="6">
    <location>
        <begin position="343"/>
        <end position="372"/>
    </location>
</feature>
<feature type="compositionally biased region" description="Basic and acidic residues" evidence="6">
    <location>
        <begin position="351"/>
        <end position="372"/>
    </location>
</feature>
<dbReference type="AlphaFoldDB" id="A0A9R1IDT5"/>
<dbReference type="GO" id="GO:0015631">
    <property type="term" value="F:tubulin binding"/>
    <property type="evidence" value="ECO:0007669"/>
    <property type="project" value="InterPro"/>
</dbReference>
<feature type="region of interest" description="Disordered" evidence="6">
    <location>
        <begin position="1"/>
        <end position="51"/>
    </location>
</feature>
<dbReference type="Gene3D" id="2.60.40.4370">
    <property type="match status" value="1"/>
</dbReference>
<evidence type="ECO:0000313" key="8">
    <source>
        <dbReference type="EMBL" id="KAF7081784.1"/>
    </source>
</evidence>
<dbReference type="InterPro" id="IPR016024">
    <property type="entry name" value="ARM-type_fold"/>
</dbReference>
<feature type="region of interest" description="Disordered" evidence="6">
    <location>
        <begin position="217"/>
        <end position="258"/>
    </location>
</feature>
<proteinExistence type="predicted"/>
<feature type="repeat" description="HEAT" evidence="5">
    <location>
        <begin position="79"/>
        <end position="117"/>
    </location>
</feature>
<evidence type="ECO:0000256" key="2">
    <source>
        <dbReference type="ARBA" id="ARBA00022490"/>
    </source>
</evidence>
<dbReference type="FunFam" id="2.60.40.4370:FF:000002">
    <property type="entry name" value="Transcription factor TFIIIC, tau55-related protein"/>
    <property type="match status" value="1"/>
</dbReference>
<dbReference type="InterPro" id="IPR042771">
    <property type="entry name" value="GTF3C6-like"/>
</dbReference>
<comment type="subcellular location">
    <subcellularLocation>
        <location evidence="1">Cytoplasm</location>
        <location evidence="1">Cytoskeleton</location>
    </subcellularLocation>
</comment>
<evidence type="ECO:0000259" key="7">
    <source>
        <dbReference type="SMART" id="SM01349"/>
    </source>
</evidence>
<dbReference type="Gene3D" id="1.25.10.10">
    <property type="entry name" value="Leucine-rich Repeat Variant"/>
    <property type="match status" value="1"/>
</dbReference>
<organism evidence="8">
    <name type="scientific">Triticum aestivum</name>
    <name type="common">Wheat</name>
    <dbReference type="NCBI Taxonomy" id="4565"/>
    <lineage>
        <taxon>Eukaryota</taxon>
        <taxon>Viridiplantae</taxon>
        <taxon>Streptophyta</taxon>
        <taxon>Embryophyta</taxon>
        <taxon>Tracheophyta</taxon>
        <taxon>Spermatophyta</taxon>
        <taxon>Magnoliopsida</taxon>
        <taxon>Liliopsida</taxon>
        <taxon>Poales</taxon>
        <taxon>Poaceae</taxon>
        <taxon>BOP clade</taxon>
        <taxon>Pooideae</taxon>
        <taxon>Triticodae</taxon>
        <taxon>Triticeae</taxon>
        <taxon>Triticinae</taxon>
        <taxon>Triticum</taxon>
    </lineage>
</organism>